<dbReference type="InterPro" id="IPR002734">
    <property type="entry name" value="RibDG_C"/>
</dbReference>
<dbReference type="Pfam" id="PF01872">
    <property type="entry name" value="RibD_C"/>
    <property type="match status" value="1"/>
</dbReference>
<feature type="domain" description="Bacterial bifunctional deaminase-reductase C-terminal" evidence="1">
    <location>
        <begin position="109"/>
        <end position="181"/>
    </location>
</feature>
<dbReference type="GO" id="GO:0008703">
    <property type="term" value="F:5-amino-6-(5-phosphoribosylamino)uracil reductase activity"/>
    <property type="evidence" value="ECO:0007669"/>
    <property type="project" value="InterPro"/>
</dbReference>
<dbReference type="InterPro" id="IPR050765">
    <property type="entry name" value="Riboflavin_Biosynth_HTPR"/>
</dbReference>
<protein>
    <submittedName>
        <fullName evidence="2">Dihydrofolate reductase</fullName>
    </submittedName>
</protein>
<accession>A0A927N5N9</accession>
<dbReference type="GO" id="GO:0009231">
    <property type="term" value="P:riboflavin biosynthetic process"/>
    <property type="evidence" value="ECO:0007669"/>
    <property type="project" value="InterPro"/>
</dbReference>
<comment type="caution">
    <text evidence="2">The sequence shown here is derived from an EMBL/GenBank/DDBJ whole genome shotgun (WGS) entry which is preliminary data.</text>
</comment>
<sequence length="201" mass="22268">MRKLVYYVAISIDGYIAAPDGNADFYPLTQDVVDVICEDYPETVPTHIREQLGMDADNKHFDIAIQGRRSYDVALEVGVTSPFAHLRQYVVSQTITDSPDPAVEIISDDVLHRVRELKAEDGRDIFLIGGSRLAGTLLPEIDELLVKLYPVVAGAGLPMFTTDFSPTLFELSESRTLESGAIILNYTRKKELAPAPIEERG</sequence>
<organism evidence="2 3">
    <name type="scientific">Actinopolymorpha pittospori</name>
    <dbReference type="NCBI Taxonomy" id="648752"/>
    <lineage>
        <taxon>Bacteria</taxon>
        <taxon>Bacillati</taxon>
        <taxon>Actinomycetota</taxon>
        <taxon>Actinomycetes</taxon>
        <taxon>Propionibacteriales</taxon>
        <taxon>Actinopolymorphaceae</taxon>
        <taxon>Actinopolymorpha</taxon>
    </lineage>
</organism>
<reference evidence="2" key="1">
    <citation type="submission" date="2020-10" db="EMBL/GenBank/DDBJ databases">
        <title>Sequencing the genomes of 1000 actinobacteria strains.</title>
        <authorList>
            <person name="Klenk H.-P."/>
        </authorList>
    </citation>
    <scope>NUCLEOTIDE SEQUENCE</scope>
    <source>
        <strain evidence="2">DSM 45354</strain>
    </source>
</reference>
<keyword evidence="3" id="KW-1185">Reference proteome</keyword>
<dbReference type="RefSeq" id="WP_192756061.1">
    <property type="nucleotide sequence ID" value="NZ_BAABJL010000144.1"/>
</dbReference>
<evidence type="ECO:0000313" key="2">
    <source>
        <dbReference type="EMBL" id="MBE1613145.1"/>
    </source>
</evidence>
<name>A0A927N5N9_9ACTN</name>
<dbReference type="AlphaFoldDB" id="A0A927N5N9"/>
<evidence type="ECO:0000259" key="1">
    <source>
        <dbReference type="Pfam" id="PF01872"/>
    </source>
</evidence>
<proteinExistence type="predicted"/>
<dbReference type="InterPro" id="IPR024072">
    <property type="entry name" value="DHFR-like_dom_sf"/>
</dbReference>
<gene>
    <name evidence="2" type="ORF">HEB94_009993</name>
</gene>
<evidence type="ECO:0000313" key="3">
    <source>
        <dbReference type="Proteomes" id="UP000638648"/>
    </source>
</evidence>
<dbReference type="PANTHER" id="PTHR38011:SF11">
    <property type="entry name" value="2,5-DIAMINO-6-RIBOSYLAMINO-4(3H)-PYRIMIDINONE 5'-PHOSPHATE REDUCTASE"/>
    <property type="match status" value="1"/>
</dbReference>
<dbReference type="EMBL" id="JADBEM010000001">
    <property type="protein sequence ID" value="MBE1613145.1"/>
    <property type="molecule type" value="Genomic_DNA"/>
</dbReference>
<dbReference type="SUPFAM" id="SSF53597">
    <property type="entry name" value="Dihydrofolate reductase-like"/>
    <property type="match status" value="1"/>
</dbReference>
<dbReference type="Proteomes" id="UP000638648">
    <property type="component" value="Unassembled WGS sequence"/>
</dbReference>
<dbReference type="Gene3D" id="3.40.430.10">
    <property type="entry name" value="Dihydrofolate Reductase, subunit A"/>
    <property type="match status" value="1"/>
</dbReference>
<dbReference type="PANTHER" id="PTHR38011">
    <property type="entry name" value="DIHYDROFOLATE REDUCTASE FAMILY PROTEIN (AFU_ORTHOLOGUE AFUA_8G06820)"/>
    <property type="match status" value="1"/>
</dbReference>